<keyword evidence="9" id="KW-0325">Glycoprotein</keyword>
<feature type="transmembrane region" description="Helical" evidence="12">
    <location>
        <begin position="203"/>
        <end position="223"/>
    </location>
</feature>
<keyword evidence="5 12" id="KW-0812">Transmembrane</keyword>
<evidence type="ECO:0000256" key="4">
    <source>
        <dbReference type="ARBA" id="ARBA00022475"/>
    </source>
</evidence>
<keyword evidence="15" id="KW-1185">Reference proteome</keyword>
<evidence type="ECO:0000256" key="11">
    <source>
        <dbReference type="SAM" id="MobiDB-lite"/>
    </source>
</evidence>
<evidence type="ECO:0000313" key="14">
    <source>
        <dbReference type="EMBL" id="KAL2832948.1"/>
    </source>
</evidence>
<evidence type="ECO:0000256" key="2">
    <source>
        <dbReference type="ARBA" id="ARBA00004609"/>
    </source>
</evidence>
<evidence type="ECO:0000256" key="6">
    <source>
        <dbReference type="ARBA" id="ARBA00022968"/>
    </source>
</evidence>
<dbReference type="PROSITE" id="PS51762">
    <property type="entry name" value="GH16_2"/>
    <property type="match status" value="1"/>
</dbReference>
<evidence type="ECO:0000256" key="3">
    <source>
        <dbReference type="ARBA" id="ARBA00010962"/>
    </source>
</evidence>
<feature type="domain" description="GH16" evidence="13">
    <location>
        <begin position="177"/>
        <end position="619"/>
    </location>
</feature>
<evidence type="ECO:0000256" key="1">
    <source>
        <dbReference type="ARBA" id="ARBA00004606"/>
    </source>
</evidence>
<evidence type="ECO:0000256" key="7">
    <source>
        <dbReference type="ARBA" id="ARBA00022989"/>
    </source>
</evidence>
<dbReference type="InterPro" id="IPR000757">
    <property type="entry name" value="Beta-glucanase-like"/>
</dbReference>
<keyword evidence="8 12" id="KW-0472">Membrane</keyword>
<keyword evidence="10" id="KW-0961">Cell wall biogenesis/degradation</keyword>
<feature type="region of interest" description="Disordered" evidence="11">
    <location>
        <begin position="126"/>
        <end position="145"/>
    </location>
</feature>
<dbReference type="PANTHER" id="PTHR31361">
    <property type="entry name" value="BETA-GLUCAN SYNTHESIS-ASSOCIATED PROTEIN KRE6-RELATED"/>
    <property type="match status" value="1"/>
</dbReference>
<dbReference type="Gene3D" id="2.60.120.200">
    <property type="match status" value="1"/>
</dbReference>
<keyword evidence="4" id="KW-1003">Cell membrane</keyword>
<evidence type="ECO:0000256" key="5">
    <source>
        <dbReference type="ARBA" id="ARBA00022692"/>
    </source>
</evidence>
<evidence type="ECO:0000256" key="10">
    <source>
        <dbReference type="ARBA" id="ARBA00023316"/>
    </source>
</evidence>
<feature type="compositionally biased region" description="Basic and acidic residues" evidence="11">
    <location>
        <begin position="1"/>
        <end position="18"/>
    </location>
</feature>
<accession>A0ABR4J1P0</accession>
<dbReference type="InterPro" id="IPR013320">
    <property type="entry name" value="ConA-like_dom_sf"/>
</dbReference>
<dbReference type="Proteomes" id="UP001610335">
    <property type="component" value="Unassembled WGS sequence"/>
</dbReference>
<sequence>MSESHSEAPEQPSRETPHIRLNSGQYEVLSDDNEIPPVAPEPPVAPVPPVAPEPPEPNNRPLTPRSLESKSTTGPSPFPTVYASFNQHGSTEFLIPPRPHRHRDDTLGSPSSNLSIVSSRRTSWSSEAGSYDTRGYSRAQSRAESDEIDVNTQTVTEKYNIMPTDGLLLFPEDVEKDDYMHNPDPSDREGECDIWNRRGVVNLGALVLLTIGLLVLFIGYPVVTAVKGFEKARPAHCEADDLLCLEVGDRPLLSNIRRGLIDPDTPESVHTKKSADGKEWKLVFSDEFNTPGRTFYDEDDPYYQAVDIWYGVTQDLEWYDPDAVTTKDGVLEIRFDSFPTHEEKYRSGMIQSWNKLCFSGGRLEASISLPGDGEVSGFWPGFWAMGNLGRPGYAASTEGMWPYSYYDECDAGITPNQSSVDGISWLPGMRLPACTCPGSDHPTPGRSRSAPEIDVIEASVATLSGGEKIVGSVSQSLQMAPFDIWYMPDYDYAAVYDQNITQMNTYRGGPYQQAMSGVSNLNNNWYNGNEYQVYAFEYTPGPDGDITWFIGPEQTWTLDSQAIGPNGNIGQRVIPLEPLAIVMNLGMAWSFAPIDDVIEKYMPATMRFDYIRIYQDPDDISVTCDPVGFETTEYIADHPVAYQNINKTTWSEAGYDWPMNSFMHEC</sequence>
<dbReference type="EMBL" id="JBFXLS010000005">
    <property type="protein sequence ID" value="KAL2832948.1"/>
    <property type="molecule type" value="Genomic_DNA"/>
</dbReference>
<dbReference type="Pfam" id="PF03935">
    <property type="entry name" value="SKN1_KRE6_Sbg1"/>
    <property type="match status" value="1"/>
</dbReference>
<reference evidence="14 15" key="1">
    <citation type="submission" date="2024-07" db="EMBL/GenBank/DDBJ databases">
        <title>Section-level genome sequencing and comparative genomics of Aspergillus sections Usti and Cavernicolus.</title>
        <authorList>
            <consortium name="Lawrence Berkeley National Laboratory"/>
            <person name="Nybo J.L."/>
            <person name="Vesth T.C."/>
            <person name="Theobald S."/>
            <person name="Frisvad J.C."/>
            <person name="Larsen T.O."/>
            <person name="Kjaerboelling I."/>
            <person name="Rothschild-Mancinelli K."/>
            <person name="Lyhne E.K."/>
            <person name="Kogle M.E."/>
            <person name="Barry K."/>
            <person name="Clum A."/>
            <person name="Na H."/>
            <person name="Ledsgaard L."/>
            <person name="Lin J."/>
            <person name="Lipzen A."/>
            <person name="Kuo A."/>
            <person name="Riley R."/>
            <person name="Mondo S."/>
            <person name="LaButti K."/>
            <person name="Haridas S."/>
            <person name="Pangalinan J."/>
            <person name="Salamov A.A."/>
            <person name="Simmons B.A."/>
            <person name="Magnuson J.K."/>
            <person name="Chen J."/>
            <person name="Drula E."/>
            <person name="Henrissat B."/>
            <person name="Wiebenga A."/>
            <person name="Lubbers R.J."/>
            <person name="Gomes A.C."/>
            <person name="Makela M.R."/>
            <person name="Stajich J."/>
            <person name="Grigoriev I.V."/>
            <person name="Mortensen U.H."/>
            <person name="De vries R.P."/>
            <person name="Baker S.E."/>
            <person name="Andersen M.R."/>
        </authorList>
    </citation>
    <scope>NUCLEOTIDE SEQUENCE [LARGE SCALE GENOMIC DNA]</scope>
    <source>
        <strain evidence="14 15">CBS 600.67</strain>
    </source>
</reference>
<dbReference type="CDD" id="cd02180">
    <property type="entry name" value="GH16_fungal_KRE6_glucanase"/>
    <property type="match status" value="1"/>
</dbReference>
<keyword evidence="6" id="KW-0735">Signal-anchor</keyword>
<comment type="similarity">
    <text evidence="3">Belongs to the SKN1/KRE6 family.</text>
</comment>
<dbReference type="PANTHER" id="PTHR31361:SF1">
    <property type="entry name" value="BETA-GLUCAN SYNTHESIS-ASSOCIATED PROTEIN KRE6-RELATED"/>
    <property type="match status" value="1"/>
</dbReference>
<evidence type="ECO:0000259" key="13">
    <source>
        <dbReference type="PROSITE" id="PS51762"/>
    </source>
</evidence>
<organism evidence="14 15">
    <name type="scientific">Aspergillus cavernicola</name>
    <dbReference type="NCBI Taxonomy" id="176166"/>
    <lineage>
        <taxon>Eukaryota</taxon>
        <taxon>Fungi</taxon>
        <taxon>Dikarya</taxon>
        <taxon>Ascomycota</taxon>
        <taxon>Pezizomycotina</taxon>
        <taxon>Eurotiomycetes</taxon>
        <taxon>Eurotiomycetidae</taxon>
        <taxon>Eurotiales</taxon>
        <taxon>Aspergillaceae</taxon>
        <taxon>Aspergillus</taxon>
        <taxon>Aspergillus subgen. Nidulantes</taxon>
    </lineage>
</organism>
<name>A0ABR4J1P0_9EURO</name>
<comment type="subcellular location">
    <subcellularLocation>
        <location evidence="2">Cell membrane</location>
        <topology evidence="2">Lipid-anchor</topology>
        <topology evidence="2">GPI-anchor</topology>
    </subcellularLocation>
    <subcellularLocation>
        <location evidence="1">Membrane</location>
        <topology evidence="1">Single-pass type II membrane protein</topology>
    </subcellularLocation>
</comment>
<comment type="caution">
    <text evidence="14">The sequence shown here is derived from an EMBL/GenBank/DDBJ whole genome shotgun (WGS) entry which is preliminary data.</text>
</comment>
<dbReference type="InterPro" id="IPR005629">
    <property type="entry name" value="Skn1/Kre6/Sbg1"/>
</dbReference>
<feature type="region of interest" description="Disordered" evidence="11">
    <location>
        <begin position="1"/>
        <end position="84"/>
    </location>
</feature>
<proteinExistence type="inferred from homology"/>
<evidence type="ECO:0000256" key="8">
    <source>
        <dbReference type="ARBA" id="ARBA00023136"/>
    </source>
</evidence>
<gene>
    <name evidence="14" type="ORF">BDW59DRAFT_180531</name>
</gene>
<dbReference type="SUPFAM" id="SSF49899">
    <property type="entry name" value="Concanavalin A-like lectins/glucanases"/>
    <property type="match status" value="1"/>
</dbReference>
<evidence type="ECO:0000256" key="12">
    <source>
        <dbReference type="SAM" id="Phobius"/>
    </source>
</evidence>
<evidence type="ECO:0000256" key="9">
    <source>
        <dbReference type="ARBA" id="ARBA00023180"/>
    </source>
</evidence>
<protein>
    <submittedName>
        <fullName evidence="14">Beta-glucan synthesis-associated protein-domain-containing protein</fullName>
    </submittedName>
</protein>
<keyword evidence="7 12" id="KW-1133">Transmembrane helix</keyword>
<evidence type="ECO:0000313" key="15">
    <source>
        <dbReference type="Proteomes" id="UP001610335"/>
    </source>
</evidence>
<feature type="compositionally biased region" description="Pro residues" evidence="11">
    <location>
        <begin position="37"/>
        <end position="58"/>
    </location>
</feature>